<keyword evidence="3" id="KW-1185">Reference proteome</keyword>
<comment type="caution">
    <text evidence="2">The sequence shown here is derived from an EMBL/GenBank/DDBJ whole genome shotgun (WGS) entry which is preliminary data.</text>
</comment>
<proteinExistence type="predicted"/>
<dbReference type="Pfam" id="PF14214">
    <property type="entry name" value="Helitron_like_N"/>
    <property type="match status" value="1"/>
</dbReference>
<gene>
    <name evidence="2" type="ORF">RchiOBHm_Chr5g0066551</name>
</gene>
<keyword evidence="2" id="KW-0547">Nucleotide-binding</keyword>
<reference evidence="2 3" key="1">
    <citation type="journal article" date="2018" name="Nat. Genet.">
        <title>The Rosa genome provides new insights in the design of modern roses.</title>
        <authorList>
            <person name="Bendahmane M."/>
        </authorList>
    </citation>
    <scope>NUCLEOTIDE SEQUENCE [LARGE SCALE GENOMIC DNA]</scope>
    <source>
        <strain evidence="3">cv. Old Blush</strain>
    </source>
</reference>
<dbReference type="GO" id="GO:0004386">
    <property type="term" value="F:helicase activity"/>
    <property type="evidence" value="ECO:0007669"/>
    <property type="project" value="UniProtKB-KW"/>
</dbReference>
<dbReference type="AlphaFoldDB" id="A0A2P6QJ76"/>
<feature type="domain" description="Helitron helicase-like" evidence="1">
    <location>
        <begin position="336"/>
        <end position="518"/>
    </location>
</feature>
<dbReference type="EMBL" id="PDCK01000043">
    <property type="protein sequence ID" value="PRQ34231.1"/>
    <property type="molecule type" value="Genomic_DNA"/>
</dbReference>
<organism evidence="2 3">
    <name type="scientific">Rosa chinensis</name>
    <name type="common">China rose</name>
    <dbReference type="NCBI Taxonomy" id="74649"/>
    <lineage>
        <taxon>Eukaryota</taxon>
        <taxon>Viridiplantae</taxon>
        <taxon>Streptophyta</taxon>
        <taxon>Embryophyta</taxon>
        <taxon>Tracheophyta</taxon>
        <taxon>Spermatophyta</taxon>
        <taxon>Magnoliopsida</taxon>
        <taxon>eudicotyledons</taxon>
        <taxon>Gunneridae</taxon>
        <taxon>Pentapetalae</taxon>
        <taxon>rosids</taxon>
        <taxon>fabids</taxon>
        <taxon>Rosales</taxon>
        <taxon>Rosaceae</taxon>
        <taxon>Rosoideae</taxon>
        <taxon>Rosoideae incertae sedis</taxon>
        <taxon>Rosa</taxon>
    </lineage>
</organism>
<evidence type="ECO:0000313" key="2">
    <source>
        <dbReference type="EMBL" id="PRQ34231.1"/>
    </source>
</evidence>
<dbReference type="Proteomes" id="UP000238479">
    <property type="component" value="Chromosome 5"/>
</dbReference>
<evidence type="ECO:0000259" key="1">
    <source>
        <dbReference type="Pfam" id="PF14214"/>
    </source>
</evidence>
<accession>A0A2P6QJ76</accession>
<dbReference type="InterPro" id="IPR025476">
    <property type="entry name" value="Helitron_helicase-like"/>
</dbReference>
<keyword evidence="2" id="KW-0067">ATP-binding</keyword>
<evidence type="ECO:0000313" key="3">
    <source>
        <dbReference type="Proteomes" id="UP000238479"/>
    </source>
</evidence>
<keyword evidence="2" id="KW-0378">Hydrolase</keyword>
<dbReference type="OMA" id="EHNTHAN"/>
<dbReference type="PANTHER" id="PTHR45786">
    <property type="entry name" value="DNA BINDING PROTEIN-LIKE"/>
    <property type="match status" value="1"/>
</dbReference>
<dbReference type="Gramene" id="PRQ34231">
    <property type="protein sequence ID" value="PRQ34231"/>
    <property type="gene ID" value="RchiOBHm_Chr5g0066551"/>
</dbReference>
<sequence>MTVFCREINEKDNQCQSETEFRDQRSRLFGQASYQQNRQGLTVKYEDSGDNVYSCNHCDACFWLGEAIKRSTSNASIIYTNCCRKGEIKLERSKPTPTFLEHLLNPDNGSESRSFRENIRIYNSMFAFTSMGANIDYKINNGLGPYVFKISGQVHHLMGSLLPSNGESPKYAQLYIYDTKNEVSNRINAIDPNHNNVNIKSNIVEGLIKMFDQNNELVKEFRTIRDRYENGFIPTLNMTILNRQPTDSKQYETPTSEEIDGLIVGDIGQHNSNKDLIIESKSGCLQRISKIHPKYMSLQYPILFPYGEDGYKPNLPIEQIPGNSIKKRKRISMRAYIAYQIQDRNNEVKTLLKGGRLFQQFLVDSYATVEEDRLDWIRRNQKNFRSEIYKELCTSATAGINKASNLGQKIILPSSYTGSPRDMINNYQDAMAICRQYGNPDLFITFTCNVKWIEIERYFQNQPEYKIEDRPDIISRIFKIKLEDMMTYIKSGEPFGEIDAYVHTIEFQKRGLPHAHMLFWLKKDYKCYTAADVDSIISAELPDKNVNPELYRIVSQFMIHGPCGELNLKSPCMRNGKCSKFFPKPYNLNTIFESNMPTVYRRRDDLTKFILKNDIHIGNNFVVPYNINLLLRYNAHINVELCSQSMLIKYLFKYINKGPDRARILFQENLKDEISAYLNCRYLTPHESVWRLFEYSIHSRHPAVQHLQIHLPSEQNIIFNECQSIESIIKQKSTEYTMLTGWFKANTIYPGATELTYTNFPSKFVWDDQKKCWTPRKKCETIGRITYIYIL</sequence>
<keyword evidence="2" id="KW-0347">Helicase</keyword>
<name>A0A2P6QJ76_ROSCH</name>
<dbReference type="PANTHER" id="PTHR45786:SF74">
    <property type="entry name" value="ATP-DEPENDENT DNA HELICASE"/>
    <property type="match status" value="1"/>
</dbReference>
<protein>
    <submittedName>
        <fullName evidence="2">Putative helitron helicase-like domain-containing protein</fullName>
    </submittedName>
</protein>
<dbReference type="STRING" id="74649.A0A2P6QJ76"/>